<evidence type="ECO:0000256" key="4">
    <source>
        <dbReference type="ARBA" id="ARBA00023012"/>
    </source>
</evidence>
<dbReference type="Proteomes" id="UP000318667">
    <property type="component" value="Unassembled WGS sequence"/>
</dbReference>
<dbReference type="InterPro" id="IPR041522">
    <property type="entry name" value="CdaR_GGDEF"/>
</dbReference>
<keyword evidence="5" id="KW-0805">Transcription regulation</keyword>
<dbReference type="GO" id="GO:0000160">
    <property type="term" value="P:phosphorelay signal transduction system"/>
    <property type="evidence" value="ECO:0007669"/>
    <property type="project" value="UniProtKB-KW"/>
</dbReference>
<evidence type="ECO:0000313" key="12">
    <source>
        <dbReference type="Proteomes" id="UP000318667"/>
    </source>
</evidence>
<keyword evidence="3 8" id="KW-0597">Phosphoprotein</keyword>
<organism evidence="11 12">
    <name type="scientific">Cytobacillus oceanisediminis</name>
    <dbReference type="NCBI Taxonomy" id="665099"/>
    <lineage>
        <taxon>Bacteria</taxon>
        <taxon>Bacillati</taxon>
        <taxon>Bacillota</taxon>
        <taxon>Bacilli</taxon>
        <taxon>Bacillales</taxon>
        <taxon>Bacillaceae</taxon>
        <taxon>Cytobacillus</taxon>
    </lineage>
</organism>
<dbReference type="GO" id="GO:0005737">
    <property type="term" value="C:cytoplasm"/>
    <property type="evidence" value="ECO:0007669"/>
    <property type="project" value="UniProtKB-SubCell"/>
</dbReference>
<dbReference type="InterPro" id="IPR020449">
    <property type="entry name" value="Tscrpt_reg_AraC-type_HTH"/>
</dbReference>
<dbReference type="GO" id="GO:0003700">
    <property type="term" value="F:DNA-binding transcription factor activity"/>
    <property type="evidence" value="ECO:0007669"/>
    <property type="project" value="InterPro"/>
</dbReference>
<dbReference type="SMART" id="SM00342">
    <property type="entry name" value="HTH_ARAC"/>
    <property type="match status" value="1"/>
</dbReference>
<dbReference type="RefSeq" id="WP_158638820.1">
    <property type="nucleotide sequence ID" value="NZ_CBCSDC010000005.1"/>
</dbReference>
<comment type="caution">
    <text evidence="11">The sequence shown here is derived from an EMBL/GenBank/DDBJ whole genome shotgun (WGS) entry which is preliminary data.</text>
</comment>
<gene>
    <name evidence="11" type="ORF">IQ19_03141</name>
</gene>
<dbReference type="InterPro" id="IPR009057">
    <property type="entry name" value="Homeodomain-like_sf"/>
</dbReference>
<evidence type="ECO:0000259" key="9">
    <source>
        <dbReference type="PROSITE" id="PS01124"/>
    </source>
</evidence>
<dbReference type="PRINTS" id="PR00032">
    <property type="entry name" value="HTHARAC"/>
</dbReference>
<sequence length="537" mass="62076">MYKVIIVDDEDIISEGISTFMPWDELGFELVGVAGNGKEALELFKRGTVDVMITDICMPIMDGIELTQEIKRISSPTKVIILSGYDEFEYAQSALKMGVLDYILKPITPNELKSLLSKVKEKLDQEERETKYLDSLKKQVQENLPILRERFLNELIYFSMPEDQIRNKCDNFSLSLAEPPYAALLIKLNREGLHPDEIQLYQYALTDVCSRHYNEDKGKIVFANTHGETVMIMACRSKESFQEEVFRATEPLKQIISEKLKAPVSIGAGNPVAQLQDLPASYEEALSALDYRFLLGNGQILFISDLENRTDSFNQPVELEKKLMTSLKVGKIEETHQLIEKIFFELQQADIDRSKLYIMELIVILNKTLYELGMKPKQIWDESFLTIDELLNHRTLAQIKDWLKEISWKVNECISQRRDHTSKQYMEQTKNYILEHFSDKNLTLTSICNYLHVSTSYFSILFKKEMNMTFGEYLSKVRMEEAKKLLKISDYKAYEIAEMVGYNDQYYFSTVFKKQIGLSPTEFRSIVTESVSKPGGD</sequence>
<evidence type="ECO:0000256" key="2">
    <source>
        <dbReference type="ARBA" id="ARBA00022490"/>
    </source>
</evidence>
<dbReference type="SMART" id="SM00448">
    <property type="entry name" value="REC"/>
    <property type="match status" value="1"/>
</dbReference>
<evidence type="ECO:0000256" key="3">
    <source>
        <dbReference type="ARBA" id="ARBA00022553"/>
    </source>
</evidence>
<name>A0A562JRD4_9BACI</name>
<keyword evidence="6" id="KW-0238">DNA-binding</keyword>
<feature type="modified residue" description="4-aspartylphosphate" evidence="8">
    <location>
        <position position="55"/>
    </location>
</feature>
<evidence type="ECO:0000256" key="7">
    <source>
        <dbReference type="ARBA" id="ARBA00023163"/>
    </source>
</evidence>
<dbReference type="PANTHER" id="PTHR42713">
    <property type="entry name" value="HISTIDINE KINASE-RELATED"/>
    <property type="match status" value="1"/>
</dbReference>
<dbReference type="AlphaFoldDB" id="A0A562JRD4"/>
<protein>
    <submittedName>
        <fullName evidence="11">Two-component system response regulator YesN</fullName>
    </submittedName>
</protein>
<dbReference type="InterPro" id="IPR018060">
    <property type="entry name" value="HTH_AraC"/>
</dbReference>
<accession>A0A562JRD4</accession>
<feature type="domain" description="Response regulatory" evidence="10">
    <location>
        <begin position="3"/>
        <end position="120"/>
    </location>
</feature>
<keyword evidence="12" id="KW-1185">Reference proteome</keyword>
<dbReference type="GO" id="GO:0043565">
    <property type="term" value="F:sequence-specific DNA binding"/>
    <property type="evidence" value="ECO:0007669"/>
    <property type="project" value="InterPro"/>
</dbReference>
<comment type="subcellular location">
    <subcellularLocation>
        <location evidence="1">Cytoplasm</location>
    </subcellularLocation>
</comment>
<dbReference type="InterPro" id="IPR051552">
    <property type="entry name" value="HptR"/>
</dbReference>
<keyword evidence="4" id="KW-0902">Two-component regulatory system</keyword>
<reference evidence="11 12" key="1">
    <citation type="journal article" date="2015" name="Stand. Genomic Sci.">
        <title>Genomic Encyclopedia of Bacterial and Archaeal Type Strains, Phase III: the genomes of soil and plant-associated and newly described type strains.</title>
        <authorList>
            <person name="Whitman W.B."/>
            <person name="Woyke T."/>
            <person name="Klenk H.P."/>
            <person name="Zhou Y."/>
            <person name="Lilburn T.G."/>
            <person name="Beck B.J."/>
            <person name="De Vos P."/>
            <person name="Vandamme P."/>
            <person name="Eisen J.A."/>
            <person name="Garrity G."/>
            <person name="Hugenholtz P."/>
            <person name="Kyrpides N.C."/>
        </authorList>
    </citation>
    <scope>NUCLEOTIDE SEQUENCE [LARGE SCALE GENOMIC DNA]</scope>
    <source>
        <strain evidence="11 12">CGMCC 1.10115</strain>
    </source>
</reference>
<keyword evidence="2" id="KW-0963">Cytoplasm</keyword>
<evidence type="ECO:0000256" key="8">
    <source>
        <dbReference type="PROSITE-ProRule" id="PRU00169"/>
    </source>
</evidence>
<feature type="domain" description="HTH araC/xylS-type" evidence="9">
    <location>
        <begin position="427"/>
        <end position="526"/>
    </location>
</feature>
<dbReference type="SUPFAM" id="SSF46689">
    <property type="entry name" value="Homeodomain-like"/>
    <property type="match status" value="2"/>
</dbReference>
<dbReference type="InterPro" id="IPR011006">
    <property type="entry name" value="CheY-like_superfamily"/>
</dbReference>
<dbReference type="Pfam" id="PF00072">
    <property type="entry name" value="Response_reg"/>
    <property type="match status" value="1"/>
</dbReference>
<dbReference type="SUPFAM" id="SSF52172">
    <property type="entry name" value="CheY-like"/>
    <property type="match status" value="1"/>
</dbReference>
<keyword evidence="7" id="KW-0804">Transcription</keyword>
<dbReference type="Pfam" id="PF17853">
    <property type="entry name" value="GGDEF_2"/>
    <property type="match status" value="1"/>
</dbReference>
<dbReference type="InterPro" id="IPR001789">
    <property type="entry name" value="Sig_transdc_resp-reg_receiver"/>
</dbReference>
<dbReference type="CDD" id="cd17536">
    <property type="entry name" value="REC_YesN-like"/>
    <property type="match status" value="1"/>
</dbReference>
<dbReference type="EMBL" id="VLKI01000008">
    <property type="protein sequence ID" value="TWH85716.1"/>
    <property type="molecule type" value="Genomic_DNA"/>
</dbReference>
<evidence type="ECO:0000256" key="6">
    <source>
        <dbReference type="ARBA" id="ARBA00023125"/>
    </source>
</evidence>
<evidence type="ECO:0000256" key="1">
    <source>
        <dbReference type="ARBA" id="ARBA00004496"/>
    </source>
</evidence>
<dbReference type="Gene3D" id="3.40.50.2300">
    <property type="match status" value="1"/>
</dbReference>
<proteinExistence type="predicted"/>
<dbReference type="PROSITE" id="PS01124">
    <property type="entry name" value="HTH_ARAC_FAMILY_2"/>
    <property type="match status" value="1"/>
</dbReference>
<dbReference type="GeneID" id="65404298"/>
<dbReference type="PROSITE" id="PS50110">
    <property type="entry name" value="RESPONSE_REGULATORY"/>
    <property type="match status" value="1"/>
</dbReference>
<dbReference type="Pfam" id="PF12833">
    <property type="entry name" value="HTH_18"/>
    <property type="match status" value="1"/>
</dbReference>
<dbReference type="OrthoDB" id="342399at2"/>
<dbReference type="PANTHER" id="PTHR42713:SF3">
    <property type="entry name" value="TRANSCRIPTIONAL REGULATORY PROTEIN HPTR"/>
    <property type="match status" value="1"/>
</dbReference>
<evidence type="ECO:0000259" key="10">
    <source>
        <dbReference type="PROSITE" id="PS50110"/>
    </source>
</evidence>
<evidence type="ECO:0000313" key="11">
    <source>
        <dbReference type="EMBL" id="TWH85716.1"/>
    </source>
</evidence>
<dbReference type="Gene3D" id="1.10.10.60">
    <property type="entry name" value="Homeodomain-like"/>
    <property type="match status" value="2"/>
</dbReference>
<evidence type="ECO:0000256" key="5">
    <source>
        <dbReference type="ARBA" id="ARBA00023015"/>
    </source>
</evidence>